<feature type="region of interest" description="Disordered" evidence="1">
    <location>
        <begin position="197"/>
        <end position="218"/>
    </location>
</feature>
<comment type="caution">
    <text evidence="3">The sequence shown here is derived from an EMBL/GenBank/DDBJ whole genome shotgun (WGS) entry which is preliminary data.</text>
</comment>
<dbReference type="SUPFAM" id="SSF81383">
    <property type="entry name" value="F-box domain"/>
    <property type="match status" value="1"/>
</dbReference>
<dbReference type="InterPro" id="IPR001810">
    <property type="entry name" value="F-box_dom"/>
</dbReference>
<evidence type="ECO:0000313" key="3">
    <source>
        <dbReference type="EMBL" id="THV53717.1"/>
    </source>
</evidence>
<evidence type="ECO:0000313" key="4">
    <source>
        <dbReference type="Proteomes" id="UP000308671"/>
    </source>
</evidence>
<dbReference type="OrthoDB" id="3547467at2759"/>
<gene>
    <name evidence="3" type="ORF">BGAL_0043g00020</name>
</gene>
<dbReference type="PROSITE" id="PS50181">
    <property type="entry name" value="FBOX"/>
    <property type="match status" value="1"/>
</dbReference>
<feature type="compositionally biased region" description="Basic and acidic residues" evidence="1">
    <location>
        <begin position="197"/>
        <end position="213"/>
    </location>
</feature>
<dbReference type="EMBL" id="PQXL01000043">
    <property type="protein sequence ID" value="THV53717.1"/>
    <property type="molecule type" value="Genomic_DNA"/>
</dbReference>
<dbReference type="AlphaFoldDB" id="A0A4S8R6T1"/>
<proteinExistence type="predicted"/>
<sequence>MSVELYYGPINLPSTITLTYRANTNYSIDVDHIGWNFKSVNDTTTIEATSFRSGNGKPSILIPNHKSLVNTYYLITIGSEVWEIKYIYDNVIQESANSVDGKHSIATREEGENTTYHIDNRRKICTIRYAYIIPMQAGIPKSLEEKPITIKNPGKHGIATREVGENTTYHIDNRRNICTIRRAYVTLMQPRIPDSLEEKPITTKNPTPREEISRFPTRKSAAYAPKNAPIFTLPVEILDDIFAYLPKSSVVAFTLTSPKLKTFLGSEHWTEILDVVKTSPKETTDLLDLLCRDYEQYISCHTCLKLHEPSASTTARKCLEHDKEIGVQSIIHEQFRFSEIQMAAKLYHEGKYESSQLQLRSIGRTGDQLINYHRHQLNDPCVTHEFRMNPQARIIYRSQHVYLAPHNLPDFFSECPSAISKFHSRSYPNCLLNYQHSMLDWEQWVLDSISICGHMKRLRAGLDWSTLPWAGRGLERWLCGFCRTECQANLVGRGSEGLAIVVTKWMDLGRGLNQDQEWERIFHVQGVPREFGYFPMEGNGPISRWWEDIEERRRYVPTLSKAQEKVLGIPIRKGTYDPAPVLSHEESSSSPQDFSLWSELKTSKVNRKY</sequence>
<name>A0A4S8R6T1_9HELO</name>
<protein>
    <recommendedName>
        <fullName evidence="2">F-box domain-containing protein</fullName>
    </recommendedName>
</protein>
<evidence type="ECO:0000256" key="1">
    <source>
        <dbReference type="SAM" id="MobiDB-lite"/>
    </source>
</evidence>
<feature type="domain" description="F-box" evidence="2">
    <location>
        <begin position="227"/>
        <end position="272"/>
    </location>
</feature>
<organism evidence="3 4">
    <name type="scientific">Botrytis galanthina</name>
    <dbReference type="NCBI Taxonomy" id="278940"/>
    <lineage>
        <taxon>Eukaryota</taxon>
        <taxon>Fungi</taxon>
        <taxon>Dikarya</taxon>
        <taxon>Ascomycota</taxon>
        <taxon>Pezizomycotina</taxon>
        <taxon>Leotiomycetes</taxon>
        <taxon>Helotiales</taxon>
        <taxon>Sclerotiniaceae</taxon>
        <taxon>Botrytis</taxon>
    </lineage>
</organism>
<keyword evidence="4" id="KW-1185">Reference proteome</keyword>
<reference evidence="3 4" key="1">
    <citation type="submission" date="2017-12" db="EMBL/GenBank/DDBJ databases">
        <title>Comparative genomics of Botrytis spp.</title>
        <authorList>
            <person name="Valero-Jimenez C.A."/>
            <person name="Tapia P."/>
            <person name="Veloso J."/>
            <person name="Silva-Moreno E."/>
            <person name="Staats M."/>
            <person name="Valdes J.H."/>
            <person name="Van Kan J.A.L."/>
        </authorList>
    </citation>
    <scope>NUCLEOTIDE SEQUENCE [LARGE SCALE GENOMIC DNA]</scope>
    <source>
        <strain evidence="3 4">MUCL435</strain>
    </source>
</reference>
<accession>A0A4S8R6T1</accession>
<dbReference type="Proteomes" id="UP000308671">
    <property type="component" value="Unassembled WGS sequence"/>
</dbReference>
<evidence type="ECO:0000259" key="2">
    <source>
        <dbReference type="PROSITE" id="PS50181"/>
    </source>
</evidence>
<dbReference type="InterPro" id="IPR036047">
    <property type="entry name" value="F-box-like_dom_sf"/>
</dbReference>